<dbReference type="InterPro" id="IPR009057">
    <property type="entry name" value="Homeodomain-like_sf"/>
</dbReference>
<dbReference type="Proteomes" id="UP000011721">
    <property type="component" value="Chromosome"/>
</dbReference>
<dbReference type="PRINTS" id="PR01590">
    <property type="entry name" value="HTHFIS"/>
</dbReference>
<dbReference type="OrthoDB" id="5413348at2"/>
<dbReference type="CDD" id="cd00009">
    <property type="entry name" value="AAA"/>
    <property type="match status" value="1"/>
</dbReference>
<proteinExistence type="predicted"/>
<protein>
    <submittedName>
        <fullName evidence="8">PAS domain S-box</fullName>
    </submittedName>
</protein>
<dbReference type="HOGENOM" id="CLU_000445_8_1_7"/>
<evidence type="ECO:0000256" key="4">
    <source>
        <dbReference type="ARBA" id="ARBA00023125"/>
    </source>
</evidence>
<evidence type="ECO:0000313" key="8">
    <source>
        <dbReference type="EMBL" id="AGF79326.1"/>
    </source>
</evidence>
<dbReference type="Gene3D" id="1.10.10.60">
    <property type="entry name" value="Homeodomain-like"/>
    <property type="match status" value="1"/>
</dbReference>
<dbReference type="Pfam" id="PF13426">
    <property type="entry name" value="PAS_9"/>
    <property type="match status" value="1"/>
</dbReference>
<dbReference type="KEGG" id="dsf:UWK_02795"/>
<dbReference type="Pfam" id="PF00158">
    <property type="entry name" value="Sigma54_activat"/>
    <property type="match status" value="1"/>
</dbReference>
<dbReference type="NCBIfam" id="TIGR00229">
    <property type="entry name" value="sensory_box"/>
    <property type="match status" value="1"/>
</dbReference>
<dbReference type="SMART" id="SM00382">
    <property type="entry name" value="AAA"/>
    <property type="match status" value="1"/>
</dbReference>
<accession>M1PSL5</accession>
<keyword evidence="9" id="KW-1185">Reference proteome</keyword>
<sequence length="464" mass="52434">MIQKEKIKDYFCDNWKDVVDKMKEGLMLVDVQGNILYVNRALEDLLHYSREELLGQPCDILECDNCFGHDVVDKERRCSLFRKGDVSDLHCSFKQKNGTRVEVLKNATVLTDKSGVTVAGVETLTDLTAVIDKEKEICDLRRELNRGNSFHGLIGNSSTMQQVYELIKSAALSNAPIIIYGESGTGKELVASAIHKLSRRAKSPFIKVNCAALNENILESELFGHTKGAFTGADRDRTGRFEAANKGSIFLDEIGDLPLSMQTKLLRVLQEQEVERVGDHQPISIDVRVISATNKNLNTLMLEHKFREDLFYRIGVIPITIPPLRNHPEDIPLLVKTFIDNANLKIEKDITTIRKDALDLLVDYHWPGNIRELINVIEYTFVICPEDEITPKHLPQQFQKDNQPAGHFGTPQISTSQNRREQLLQAIKAANGNKSEAARILGISRVTLWKHLKKHNITIDKSAY</sequence>
<dbReference type="InterPro" id="IPR058031">
    <property type="entry name" value="AAA_lid_NorR"/>
</dbReference>
<evidence type="ECO:0000259" key="7">
    <source>
        <dbReference type="PROSITE" id="PS50112"/>
    </source>
</evidence>
<dbReference type="InterPro" id="IPR027417">
    <property type="entry name" value="P-loop_NTPase"/>
</dbReference>
<dbReference type="InterPro" id="IPR002197">
    <property type="entry name" value="HTH_Fis"/>
</dbReference>
<dbReference type="Pfam" id="PF25601">
    <property type="entry name" value="AAA_lid_14"/>
    <property type="match status" value="1"/>
</dbReference>
<evidence type="ECO:0000256" key="5">
    <source>
        <dbReference type="ARBA" id="ARBA00023163"/>
    </source>
</evidence>
<dbReference type="CDD" id="cd00130">
    <property type="entry name" value="PAS"/>
    <property type="match status" value="1"/>
</dbReference>
<dbReference type="Gene3D" id="3.40.50.300">
    <property type="entry name" value="P-loop containing nucleotide triphosphate hydrolases"/>
    <property type="match status" value="1"/>
</dbReference>
<dbReference type="InterPro" id="IPR002078">
    <property type="entry name" value="Sigma_54_int"/>
</dbReference>
<dbReference type="GO" id="GO:0005524">
    <property type="term" value="F:ATP binding"/>
    <property type="evidence" value="ECO:0007669"/>
    <property type="project" value="UniProtKB-KW"/>
</dbReference>
<gene>
    <name evidence="8" type="ordered locus">UWK_02795</name>
</gene>
<dbReference type="SUPFAM" id="SSF46689">
    <property type="entry name" value="Homeodomain-like"/>
    <property type="match status" value="1"/>
</dbReference>
<feature type="domain" description="Sigma-54 factor interaction" evidence="6">
    <location>
        <begin position="153"/>
        <end position="382"/>
    </location>
</feature>
<organism evidence="8 9">
    <name type="scientific">Desulfocapsa sulfexigens (strain DSM 10523 / SB164P1)</name>
    <dbReference type="NCBI Taxonomy" id="1167006"/>
    <lineage>
        <taxon>Bacteria</taxon>
        <taxon>Pseudomonadati</taxon>
        <taxon>Thermodesulfobacteriota</taxon>
        <taxon>Desulfobulbia</taxon>
        <taxon>Desulfobulbales</taxon>
        <taxon>Desulfocapsaceae</taxon>
        <taxon>Desulfocapsa</taxon>
    </lineage>
</organism>
<dbReference type="Pfam" id="PF02954">
    <property type="entry name" value="HTH_8"/>
    <property type="match status" value="1"/>
</dbReference>
<keyword evidence="4" id="KW-0238">DNA-binding</keyword>
<dbReference type="STRING" id="1167006.UWK_02795"/>
<dbReference type="SUPFAM" id="SSF52540">
    <property type="entry name" value="P-loop containing nucleoside triphosphate hydrolases"/>
    <property type="match status" value="1"/>
</dbReference>
<dbReference type="Gene3D" id="3.30.450.20">
    <property type="entry name" value="PAS domain"/>
    <property type="match status" value="1"/>
</dbReference>
<dbReference type="AlphaFoldDB" id="M1PSL5"/>
<evidence type="ECO:0000256" key="3">
    <source>
        <dbReference type="ARBA" id="ARBA00023015"/>
    </source>
</evidence>
<dbReference type="SUPFAM" id="SSF55785">
    <property type="entry name" value="PYP-like sensor domain (PAS domain)"/>
    <property type="match status" value="1"/>
</dbReference>
<dbReference type="PROSITE" id="PS50112">
    <property type="entry name" value="PAS"/>
    <property type="match status" value="1"/>
</dbReference>
<dbReference type="GO" id="GO:0043565">
    <property type="term" value="F:sequence-specific DNA binding"/>
    <property type="evidence" value="ECO:0007669"/>
    <property type="project" value="InterPro"/>
</dbReference>
<name>M1PSL5_DESSD</name>
<dbReference type="RefSeq" id="WP_015405012.1">
    <property type="nucleotide sequence ID" value="NC_020304.1"/>
</dbReference>
<dbReference type="Gene3D" id="1.10.8.60">
    <property type="match status" value="1"/>
</dbReference>
<dbReference type="PROSITE" id="PS50045">
    <property type="entry name" value="SIGMA54_INTERACT_4"/>
    <property type="match status" value="1"/>
</dbReference>
<dbReference type="InterPro" id="IPR000014">
    <property type="entry name" value="PAS"/>
</dbReference>
<dbReference type="InterPro" id="IPR025943">
    <property type="entry name" value="Sigma_54_int_dom_ATP-bd_2"/>
</dbReference>
<dbReference type="SMART" id="SM00091">
    <property type="entry name" value="PAS"/>
    <property type="match status" value="1"/>
</dbReference>
<feature type="domain" description="PAS" evidence="7">
    <location>
        <begin position="16"/>
        <end position="56"/>
    </location>
</feature>
<dbReference type="InterPro" id="IPR025944">
    <property type="entry name" value="Sigma_54_int_dom_CS"/>
</dbReference>
<dbReference type="GO" id="GO:0006355">
    <property type="term" value="P:regulation of DNA-templated transcription"/>
    <property type="evidence" value="ECO:0007669"/>
    <property type="project" value="InterPro"/>
</dbReference>
<keyword evidence="1" id="KW-0547">Nucleotide-binding</keyword>
<dbReference type="FunFam" id="3.40.50.300:FF:000006">
    <property type="entry name" value="DNA-binding transcriptional regulator NtrC"/>
    <property type="match status" value="1"/>
</dbReference>
<dbReference type="PROSITE" id="PS00675">
    <property type="entry name" value="SIGMA54_INTERACT_1"/>
    <property type="match status" value="1"/>
</dbReference>
<dbReference type="InterPro" id="IPR025662">
    <property type="entry name" value="Sigma_54_int_dom_ATP-bd_1"/>
</dbReference>
<keyword evidence="3" id="KW-0805">Transcription regulation</keyword>
<dbReference type="EMBL" id="CP003985">
    <property type="protein sequence ID" value="AGF79326.1"/>
    <property type="molecule type" value="Genomic_DNA"/>
</dbReference>
<dbReference type="PROSITE" id="PS00688">
    <property type="entry name" value="SIGMA54_INTERACT_3"/>
    <property type="match status" value="1"/>
</dbReference>
<keyword evidence="2" id="KW-0067">ATP-binding</keyword>
<dbReference type="InterPro" id="IPR003593">
    <property type="entry name" value="AAA+_ATPase"/>
</dbReference>
<reference evidence="9" key="1">
    <citation type="journal article" date="2013" name="Stand. Genomic Sci.">
        <title>Complete genome sequence of Desulfocapsa sulfexigens, a marine deltaproteobacterium specialized in disproportionating inorganic sulfur compounds.</title>
        <authorList>
            <person name="Finster K.W."/>
            <person name="Kjeldsen K.U."/>
            <person name="Kube M."/>
            <person name="Reinhardt R."/>
            <person name="Mussmann M."/>
            <person name="Amann R."/>
            <person name="Schreiber L."/>
        </authorList>
    </citation>
    <scope>NUCLEOTIDE SEQUENCE [LARGE SCALE GENOMIC DNA]</scope>
    <source>
        <strain evidence="9">DSM 10523 / SB164P1</strain>
    </source>
</reference>
<dbReference type="eggNOG" id="COG3829">
    <property type="taxonomic scope" value="Bacteria"/>
</dbReference>
<evidence type="ECO:0000256" key="1">
    <source>
        <dbReference type="ARBA" id="ARBA00022741"/>
    </source>
</evidence>
<evidence type="ECO:0000313" key="9">
    <source>
        <dbReference type="Proteomes" id="UP000011721"/>
    </source>
</evidence>
<dbReference type="InterPro" id="IPR035965">
    <property type="entry name" value="PAS-like_dom_sf"/>
</dbReference>
<evidence type="ECO:0000259" key="6">
    <source>
        <dbReference type="PROSITE" id="PS50045"/>
    </source>
</evidence>
<dbReference type="PROSITE" id="PS00676">
    <property type="entry name" value="SIGMA54_INTERACT_2"/>
    <property type="match status" value="1"/>
</dbReference>
<evidence type="ECO:0000256" key="2">
    <source>
        <dbReference type="ARBA" id="ARBA00022840"/>
    </source>
</evidence>
<dbReference type="PANTHER" id="PTHR32071">
    <property type="entry name" value="TRANSCRIPTIONAL REGULATORY PROTEIN"/>
    <property type="match status" value="1"/>
</dbReference>
<keyword evidence="5" id="KW-0804">Transcription</keyword>